<dbReference type="RefSeq" id="WP_227423298.1">
    <property type="nucleotide sequence ID" value="NZ_CP071868.1"/>
</dbReference>
<evidence type="ECO:0000256" key="1">
    <source>
        <dbReference type="ARBA" id="ARBA00021292"/>
    </source>
</evidence>
<dbReference type="GO" id="GO:1901137">
    <property type="term" value="P:carbohydrate derivative biosynthetic process"/>
    <property type="evidence" value="ECO:0007669"/>
    <property type="project" value="UniProtKB-ARBA"/>
</dbReference>
<organism evidence="5 6">
    <name type="scientific">Pengzhenrongella sicca</name>
    <dbReference type="NCBI Taxonomy" id="2819238"/>
    <lineage>
        <taxon>Bacteria</taxon>
        <taxon>Bacillati</taxon>
        <taxon>Actinomycetota</taxon>
        <taxon>Actinomycetes</taxon>
        <taxon>Micrococcales</taxon>
        <taxon>Pengzhenrongella</taxon>
    </lineage>
</organism>
<dbReference type="PANTHER" id="PTHR45947:SF3">
    <property type="entry name" value="SULFOQUINOVOSYL TRANSFERASE SQD2"/>
    <property type="match status" value="1"/>
</dbReference>
<dbReference type="GO" id="GO:0016758">
    <property type="term" value="F:hexosyltransferase activity"/>
    <property type="evidence" value="ECO:0007669"/>
    <property type="project" value="TreeGrafter"/>
</dbReference>
<evidence type="ECO:0000259" key="4">
    <source>
        <dbReference type="Pfam" id="PF13579"/>
    </source>
</evidence>
<dbReference type="Proteomes" id="UP000663937">
    <property type="component" value="Chromosome"/>
</dbReference>
<protein>
    <recommendedName>
        <fullName evidence="1">D-inositol 3-phosphate glycosyltransferase</fullName>
    </recommendedName>
</protein>
<evidence type="ECO:0000256" key="3">
    <source>
        <dbReference type="ARBA" id="ARBA00022679"/>
    </source>
</evidence>
<keyword evidence="3" id="KW-0808">Transferase</keyword>
<dbReference type="AlphaFoldDB" id="A0A8A4ZEQ9"/>
<dbReference type="Pfam" id="PF13692">
    <property type="entry name" value="Glyco_trans_1_4"/>
    <property type="match status" value="1"/>
</dbReference>
<evidence type="ECO:0000313" key="6">
    <source>
        <dbReference type="Proteomes" id="UP000663937"/>
    </source>
</evidence>
<dbReference type="Pfam" id="PF13579">
    <property type="entry name" value="Glyco_trans_4_4"/>
    <property type="match status" value="1"/>
</dbReference>
<evidence type="ECO:0000313" key="5">
    <source>
        <dbReference type="EMBL" id="QTE29036.1"/>
    </source>
</evidence>
<keyword evidence="2" id="KW-0328">Glycosyltransferase</keyword>
<feature type="domain" description="Glycosyltransferase subfamily 4-like N-terminal" evidence="4">
    <location>
        <begin position="290"/>
        <end position="431"/>
    </location>
</feature>
<keyword evidence="6" id="KW-1185">Reference proteome</keyword>
<name>A0A8A4ZEQ9_9MICO</name>
<proteinExistence type="predicted"/>
<dbReference type="EMBL" id="CP071868">
    <property type="protein sequence ID" value="QTE29036.1"/>
    <property type="molecule type" value="Genomic_DNA"/>
</dbReference>
<reference evidence="5" key="1">
    <citation type="submission" date="2021-03" db="EMBL/GenBank/DDBJ databases">
        <title>Pengzhenrongella sicca gen. nov., sp. nov., a new member of suborder Micrococcineae isolated from High-Arctic tundra soil.</title>
        <authorList>
            <person name="Peng F."/>
        </authorList>
    </citation>
    <scope>NUCLEOTIDE SEQUENCE</scope>
    <source>
        <strain evidence="5">LRZ-2</strain>
    </source>
</reference>
<gene>
    <name evidence="5" type="ORF">J4E96_17270</name>
</gene>
<sequence>MSRIFREVEEAAQAGDRVDQAPDYLPLAEQLNLALEQLLVFHDEVGRLAKAGQRASEASLEAIGAAETLITGRPPGPGRPERLASARQRLRSGTLTGLAFVRTVLWIVFKSERAARMEALAKLRASVPAVSSPLSGEKPVRDLVARGEHDRAYVLARALLPRHGGNKHYLALFRQVQIKRGAVTSVLATTRRIEKLEHTSPVAVRRIEGRVRELSGWYPRIPGPRVWIEPVDNETIMHLVKESRPYLSSGFTSRSHRNFLAEKAAGLNPVVVTELGFPRSIGVTDVEAVGDVDGIEHRVLDLGPGTMQDVLPVDVWLEEFAQAAFRAVQEIRPAVIHVSSGRRGYETALVGLALQEKTGLPLVYEVRSFFEANWTSEPRWEATGETFLRRLAVERMCMERADAVITLGVAMRDELVSRGADPSRLHVVPNGADIADFHATARSAVLAADLGIGELPTFGYVSNMDHYRESQETMVRAARVLRDEGRDFRCVLVGGGPRAEIVRATAERLGVAGQVVLAGPVDHTLVPDYYGLIDVFVVPRIDERAARYVTPLKPFEAMALAKPVVVSNLPALREIVNPPTRGLTFEPGDHHGLASVVARLWDDPELAESLGRAGLEWVTTERQWAMNGPRYRRIFEAARISAHDRKDPA</sequence>
<dbReference type="InterPro" id="IPR050194">
    <property type="entry name" value="Glycosyltransferase_grp1"/>
</dbReference>
<dbReference type="Gene3D" id="3.40.50.2000">
    <property type="entry name" value="Glycogen Phosphorylase B"/>
    <property type="match status" value="2"/>
</dbReference>
<accession>A0A8A4ZEQ9</accession>
<dbReference type="PANTHER" id="PTHR45947">
    <property type="entry name" value="SULFOQUINOVOSYL TRANSFERASE SQD2"/>
    <property type="match status" value="1"/>
</dbReference>
<dbReference type="InterPro" id="IPR028098">
    <property type="entry name" value="Glyco_trans_4-like_N"/>
</dbReference>
<dbReference type="KEGG" id="psic:J4E96_17270"/>
<evidence type="ECO:0000256" key="2">
    <source>
        <dbReference type="ARBA" id="ARBA00022676"/>
    </source>
</evidence>
<dbReference type="SUPFAM" id="SSF53756">
    <property type="entry name" value="UDP-Glycosyltransferase/glycogen phosphorylase"/>
    <property type="match status" value="1"/>
</dbReference>